<organism evidence="2 3">
    <name type="scientific">Streptomyces cacaoi</name>
    <dbReference type="NCBI Taxonomy" id="1898"/>
    <lineage>
        <taxon>Bacteria</taxon>
        <taxon>Bacillati</taxon>
        <taxon>Actinomycetota</taxon>
        <taxon>Actinomycetes</taxon>
        <taxon>Kitasatosporales</taxon>
        <taxon>Streptomycetaceae</taxon>
        <taxon>Streptomyces</taxon>
    </lineage>
</organism>
<proteinExistence type="predicted"/>
<dbReference type="EMBL" id="BJMM01000007">
    <property type="protein sequence ID" value="GEB49315.1"/>
    <property type="molecule type" value="Genomic_DNA"/>
</dbReference>
<dbReference type="Proteomes" id="UP000319210">
    <property type="component" value="Unassembled WGS sequence"/>
</dbReference>
<gene>
    <name evidence="2" type="ORF">SCA03_18660</name>
</gene>
<dbReference type="RefSeq" id="WP_030892517.1">
    <property type="nucleotide sequence ID" value="NZ_BJMM01000007.1"/>
</dbReference>
<name>A0A4Y3QVE1_STRCI</name>
<protein>
    <submittedName>
        <fullName evidence="2">Uncharacterized protein</fullName>
    </submittedName>
</protein>
<evidence type="ECO:0000313" key="3">
    <source>
        <dbReference type="Proteomes" id="UP000319210"/>
    </source>
</evidence>
<keyword evidence="3" id="KW-1185">Reference proteome</keyword>
<feature type="region of interest" description="Disordered" evidence="1">
    <location>
        <begin position="66"/>
        <end position="95"/>
    </location>
</feature>
<evidence type="ECO:0000313" key="2">
    <source>
        <dbReference type="EMBL" id="GEB49315.1"/>
    </source>
</evidence>
<dbReference type="OrthoDB" id="4239320at2"/>
<evidence type="ECO:0000256" key="1">
    <source>
        <dbReference type="SAM" id="MobiDB-lite"/>
    </source>
</evidence>
<comment type="caution">
    <text evidence="2">The sequence shown here is derived from an EMBL/GenBank/DDBJ whole genome shotgun (WGS) entry which is preliminary data.</text>
</comment>
<reference evidence="2 3" key="1">
    <citation type="submission" date="2019-06" db="EMBL/GenBank/DDBJ databases">
        <title>Whole genome shotgun sequence of Streptomyces cacaoi subsp. cacaoi NBRC 12748.</title>
        <authorList>
            <person name="Hosoyama A."/>
            <person name="Uohara A."/>
            <person name="Ohji S."/>
            <person name="Ichikawa N."/>
        </authorList>
    </citation>
    <scope>NUCLEOTIDE SEQUENCE [LARGE SCALE GENOMIC DNA]</scope>
    <source>
        <strain evidence="2 3">NBRC 12748</strain>
    </source>
</reference>
<dbReference type="AlphaFoldDB" id="A0A4Y3QVE1"/>
<feature type="compositionally biased region" description="Basic and acidic residues" evidence="1">
    <location>
        <begin position="78"/>
        <end position="95"/>
    </location>
</feature>
<accession>A0A4Y3QVE1</accession>
<sequence length="95" mass="10681">MSSEQPWTIERICASLGAPTLTQRFLTEINKAPAHELLPVFAKWERVAKDIESSLADKDEFVAAARRGEDPPGEWLDGDERMRQATEEIRSRGVA</sequence>